<dbReference type="eggNOG" id="COG2197">
    <property type="taxonomic scope" value="Bacteria"/>
</dbReference>
<dbReference type="PANTHER" id="PTHR43214:SF41">
    <property type="entry name" value="NITRATE_NITRITE RESPONSE REGULATOR PROTEIN NARP"/>
    <property type="match status" value="1"/>
</dbReference>
<dbReference type="OrthoDB" id="9797341at2"/>
<dbReference type="GO" id="GO:0006355">
    <property type="term" value="P:regulation of DNA-templated transcription"/>
    <property type="evidence" value="ECO:0007669"/>
    <property type="project" value="InterPro"/>
</dbReference>
<dbReference type="SMART" id="SM00448">
    <property type="entry name" value="REC"/>
    <property type="match status" value="1"/>
</dbReference>
<proteinExistence type="predicted"/>
<feature type="modified residue" description="4-aspartylphosphate" evidence="5">
    <location>
        <position position="58"/>
    </location>
</feature>
<dbReference type="HOGENOM" id="CLU_000445_90_1_10"/>
<dbReference type="GO" id="GO:0000160">
    <property type="term" value="P:phosphorelay signal transduction system"/>
    <property type="evidence" value="ECO:0007669"/>
    <property type="project" value="InterPro"/>
</dbReference>
<evidence type="ECO:0000256" key="2">
    <source>
        <dbReference type="ARBA" id="ARBA00023015"/>
    </source>
</evidence>
<keyword evidence="1 5" id="KW-0597">Phosphoprotein</keyword>
<dbReference type="InterPro" id="IPR000792">
    <property type="entry name" value="Tscrpt_reg_LuxR_C"/>
</dbReference>
<dbReference type="PROSITE" id="PS50043">
    <property type="entry name" value="HTH_LUXR_2"/>
    <property type="match status" value="1"/>
</dbReference>
<evidence type="ECO:0000256" key="5">
    <source>
        <dbReference type="PROSITE-ProRule" id="PRU00169"/>
    </source>
</evidence>
<dbReference type="STRING" id="714943.Mucpa_0678"/>
<evidence type="ECO:0000313" key="9">
    <source>
        <dbReference type="Proteomes" id="UP000002774"/>
    </source>
</evidence>
<dbReference type="Pfam" id="PF00072">
    <property type="entry name" value="Response_reg"/>
    <property type="match status" value="1"/>
</dbReference>
<reference evidence="8" key="1">
    <citation type="submission" date="2011-09" db="EMBL/GenBank/DDBJ databases">
        <title>The permanent draft genome of Mucilaginibacter paludis DSM 18603.</title>
        <authorList>
            <consortium name="US DOE Joint Genome Institute (JGI-PGF)"/>
            <person name="Lucas S."/>
            <person name="Han J."/>
            <person name="Lapidus A."/>
            <person name="Bruce D."/>
            <person name="Goodwin L."/>
            <person name="Pitluck S."/>
            <person name="Peters L."/>
            <person name="Kyrpides N."/>
            <person name="Mavromatis K."/>
            <person name="Ivanova N."/>
            <person name="Mikhailova N."/>
            <person name="Held B."/>
            <person name="Detter J.C."/>
            <person name="Tapia R."/>
            <person name="Han C."/>
            <person name="Land M."/>
            <person name="Hauser L."/>
            <person name="Markowitz V."/>
            <person name="Cheng J.-F."/>
            <person name="Hugenholtz P."/>
            <person name="Woyke T."/>
            <person name="Wu D."/>
            <person name="Tindall B."/>
            <person name="Brambilla E."/>
            <person name="Klenk H.-P."/>
            <person name="Eisen J.A."/>
        </authorList>
    </citation>
    <scope>NUCLEOTIDE SEQUENCE [LARGE SCALE GENOMIC DNA]</scope>
    <source>
        <strain evidence="8">DSM 18603</strain>
    </source>
</reference>
<keyword evidence="4" id="KW-0804">Transcription</keyword>
<dbReference type="CDD" id="cd06170">
    <property type="entry name" value="LuxR_C_like"/>
    <property type="match status" value="1"/>
</dbReference>
<organism evidence="8 9">
    <name type="scientific">Mucilaginibacter paludis DSM 18603</name>
    <dbReference type="NCBI Taxonomy" id="714943"/>
    <lineage>
        <taxon>Bacteria</taxon>
        <taxon>Pseudomonadati</taxon>
        <taxon>Bacteroidota</taxon>
        <taxon>Sphingobacteriia</taxon>
        <taxon>Sphingobacteriales</taxon>
        <taxon>Sphingobacteriaceae</taxon>
        <taxon>Mucilaginibacter</taxon>
    </lineage>
</organism>
<keyword evidence="9" id="KW-1185">Reference proteome</keyword>
<dbReference type="Pfam" id="PF00196">
    <property type="entry name" value="GerE"/>
    <property type="match status" value="1"/>
</dbReference>
<dbReference type="InterPro" id="IPR001789">
    <property type="entry name" value="Sig_transdc_resp-reg_receiver"/>
</dbReference>
<dbReference type="SUPFAM" id="SSF52172">
    <property type="entry name" value="CheY-like"/>
    <property type="match status" value="1"/>
</dbReference>
<dbReference type="PANTHER" id="PTHR43214">
    <property type="entry name" value="TWO-COMPONENT RESPONSE REGULATOR"/>
    <property type="match status" value="1"/>
</dbReference>
<keyword evidence="2" id="KW-0805">Transcription regulation</keyword>
<protein>
    <submittedName>
        <fullName evidence="8">Two component transcriptional regulator, LuxR family</fullName>
    </submittedName>
</protein>
<dbReference type="PRINTS" id="PR00038">
    <property type="entry name" value="HTHLUXR"/>
</dbReference>
<dbReference type="EMBL" id="CM001403">
    <property type="protein sequence ID" value="EHQ24861.1"/>
    <property type="molecule type" value="Genomic_DNA"/>
</dbReference>
<dbReference type="GO" id="GO:0003677">
    <property type="term" value="F:DNA binding"/>
    <property type="evidence" value="ECO:0007669"/>
    <property type="project" value="UniProtKB-KW"/>
</dbReference>
<dbReference type="RefSeq" id="WP_008504453.1">
    <property type="nucleotide sequence ID" value="NZ_CM001403.1"/>
</dbReference>
<feature type="domain" description="Response regulatory" evidence="7">
    <location>
        <begin position="5"/>
        <end position="123"/>
    </location>
</feature>
<feature type="domain" description="HTH luxR-type" evidence="6">
    <location>
        <begin position="151"/>
        <end position="216"/>
    </location>
</feature>
<evidence type="ECO:0000313" key="8">
    <source>
        <dbReference type="EMBL" id="EHQ24861.1"/>
    </source>
</evidence>
<evidence type="ECO:0000256" key="3">
    <source>
        <dbReference type="ARBA" id="ARBA00023125"/>
    </source>
</evidence>
<dbReference type="PROSITE" id="PS50110">
    <property type="entry name" value="RESPONSE_REGULATORY"/>
    <property type="match status" value="1"/>
</dbReference>
<dbReference type="AlphaFoldDB" id="H1Y6B3"/>
<keyword evidence="3" id="KW-0238">DNA-binding</keyword>
<evidence type="ECO:0000259" key="7">
    <source>
        <dbReference type="PROSITE" id="PS50110"/>
    </source>
</evidence>
<dbReference type="SMART" id="SM00421">
    <property type="entry name" value="HTH_LUXR"/>
    <property type="match status" value="1"/>
</dbReference>
<sequence>MEKIRVAIVDDQHIFRQSLGLLISSVPGFELVAEAAGGPEYLEILNTLPRLPHVTLLDMSMPGMNGIELNSILQEKYPEVKIVILSVNLQDRLISKMITEGADAYLVKNCDKDELITAIQAVYKAGFYINLQTMQALQHYSDSKSRQHQYLNATATDITRREKEVLEMICKELSAAEIASKLYLSVRTVEGHRNNLILKTGARNTAGLVIFAVKSGLYNVGI</sequence>
<evidence type="ECO:0000256" key="4">
    <source>
        <dbReference type="ARBA" id="ARBA00023163"/>
    </source>
</evidence>
<dbReference type="InterPro" id="IPR039420">
    <property type="entry name" value="WalR-like"/>
</dbReference>
<dbReference type="Proteomes" id="UP000002774">
    <property type="component" value="Chromosome"/>
</dbReference>
<dbReference type="Gene3D" id="3.40.50.2300">
    <property type="match status" value="1"/>
</dbReference>
<dbReference type="InterPro" id="IPR016032">
    <property type="entry name" value="Sig_transdc_resp-reg_C-effctor"/>
</dbReference>
<dbReference type="SUPFAM" id="SSF46894">
    <property type="entry name" value="C-terminal effector domain of the bipartite response regulators"/>
    <property type="match status" value="1"/>
</dbReference>
<gene>
    <name evidence="8" type="ORF">Mucpa_0678</name>
</gene>
<name>H1Y6B3_9SPHI</name>
<dbReference type="InterPro" id="IPR058245">
    <property type="entry name" value="NreC/VraR/RcsB-like_REC"/>
</dbReference>
<evidence type="ECO:0000259" key="6">
    <source>
        <dbReference type="PROSITE" id="PS50043"/>
    </source>
</evidence>
<evidence type="ECO:0000256" key="1">
    <source>
        <dbReference type="ARBA" id="ARBA00022553"/>
    </source>
</evidence>
<accession>H1Y6B3</accession>
<dbReference type="InterPro" id="IPR011006">
    <property type="entry name" value="CheY-like_superfamily"/>
</dbReference>
<dbReference type="CDD" id="cd17535">
    <property type="entry name" value="REC_NarL-like"/>
    <property type="match status" value="1"/>
</dbReference>